<comment type="caution">
    <text evidence="6">The sequence shown here is derived from an EMBL/GenBank/DDBJ whole genome shotgun (WGS) entry which is preliminary data.</text>
</comment>
<dbReference type="PANTHER" id="PTHR33337:SF40">
    <property type="entry name" value="CENP-V_GFA DOMAIN-CONTAINING PROTEIN-RELATED"/>
    <property type="match status" value="1"/>
</dbReference>
<dbReference type="InterPro" id="IPR006913">
    <property type="entry name" value="CENP-V/GFA"/>
</dbReference>
<dbReference type="Pfam" id="PF04828">
    <property type="entry name" value="GFA"/>
    <property type="match status" value="1"/>
</dbReference>
<dbReference type="PROSITE" id="PS51891">
    <property type="entry name" value="CENP_V_GFA"/>
    <property type="match status" value="1"/>
</dbReference>
<evidence type="ECO:0000256" key="3">
    <source>
        <dbReference type="ARBA" id="ARBA00022833"/>
    </source>
</evidence>
<dbReference type="GO" id="GO:0016846">
    <property type="term" value="F:carbon-sulfur lyase activity"/>
    <property type="evidence" value="ECO:0007669"/>
    <property type="project" value="InterPro"/>
</dbReference>
<keyword evidence="3" id="KW-0862">Zinc</keyword>
<dbReference type="EMBL" id="MJIL01000095">
    <property type="protein sequence ID" value="OLQ71317.1"/>
    <property type="molecule type" value="Genomic_DNA"/>
</dbReference>
<dbReference type="Gene3D" id="3.90.1590.10">
    <property type="entry name" value="glutathione-dependent formaldehyde- activating enzyme (gfa)"/>
    <property type="match status" value="1"/>
</dbReference>
<dbReference type="AlphaFoldDB" id="A0A1Q9GAG4"/>
<keyword evidence="7" id="KW-1185">Reference proteome</keyword>
<evidence type="ECO:0000256" key="2">
    <source>
        <dbReference type="ARBA" id="ARBA00022723"/>
    </source>
</evidence>
<gene>
    <name evidence="6" type="ORF">BIT28_03955</name>
</gene>
<dbReference type="SUPFAM" id="SSF51316">
    <property type="entry name" value="Mss4-like"/>
    <property type="match status" value="1"/>
</dbReference>
<evidence type="ECO:0000259" key="5">
    <source>
        <dbReference type="PROSITE" id="PS51891"/>
    </source>
</evidence>
<dbReference type="RefSeq" id="WP_075767599.1">
    <property type="nucleotide sequence ID" value="NZ_MJIL01000095.1"/>
</dbReference>
<keyword evidence="4" id="KW-0456">Lyase</keyword>
<name>A0A1Q9GAG4_9GAMM</name>
<protein>
    <submittedName>
        <fullName evidence="6">Aldehyde-activating protein</fullName>
    </submittedName>
</protein>
<dbReference type="OrthoDB" id="4188830at2"/>
<reference evidence="6 7" key="1">
    <citation type="submission" date="2016-09" db="EMBL/GenBank/DDBJ databases">
        <title>Photobacterium proteolyticum sp. nov. a protease producing bacterium isolated from ocean sediments of Laizhou Bay.</title>
        <authorList>
            <person name="Li Y."/>
        </authorList>
    </citation>
    <scope>NUCLEOTIDE SEQUENCE [LARGE SCALE GENOMIC DNA]</scope>
    <source>
        <strain evidence="6 7">13-12</strain>
    </source>
</reference>
<accession>A0A1Q9GAG4</accession>
<evidence type="ECO:0000256" key="4">
    <source>
        <dbReference type="ARBA" id="ARBA00023239"/>
    </source>
</evidence>
<proteinExistence type="inferred from homology"/>
<feature type="domain" description="CENP-V/GFA" evidence="5">
    <location>
        <begin position="6"/>
        <end position="121"/>
    </location>
</feature>
<comment type="similarity">
    <text evidence="1">Belongs to the Gfa family.</text>
</comment>
<evidence type="ECO:0000313" key="6">
    <source>
        <dbReference type="EMBL" id="OLQ71317.1"/>
    </source>
</evidence>
<dbReference type="InterPro" id="IPR011057">
    <property type="entry name" value="Mss4-like_sf"/>
</dbReference>
<organism evidence="6 7">
    <name type="scientific">Photobacterium proteolyticum</name>
    <dbReference type="NCBI Taxonomy" id="1903952"/>
    <lineage>
        <taxon>Bacteria</taxon>
        <taxon>Pseudomonadati</taxon>
        <taxon>Pseudomonadota</taxon>
        <taxon>Gammaproteobacteria</taxon>
        <taxon>Vibrionales</taxon>
        <taxon>Vibrionaceae</taxon>
        <taxon>Photobacterium</taxon>
    </lineage>
</organism>
<dbReference type="Proteomes" id="UP000186905">
    <property type="component" value="Unassembled WGS sequence"/>
</dbReference>
<evidence type="ECO:0000313" key="7">
    <source>
        <dbReference type="Proteomes" id="UP000186905"/>
    </source>
</evidence>
<evidence type="ECO:0000256" key="1">
    <source>
        <dbReference type="ARBA" id="ARBA00005495"/>
    </source>
</evidence>
<dbReference type="GO" id="GO:0046872">
    <property type="term" value="F:metal ion binding"/>
    <property type="evidence" value="ECO:0007669"/>
    <property type="project" value="UniProtKB-KW"/>
</dbReference>
<sequence length="139" mass="15989">MEKTNHEAICFCGKVTLKIQKLKDEFIVCHCDTCKKWNGGPQFAMPCGTDVEIQGAEYLSEFTSSPWAKRGFCRNCGTHLYFKMSQSGTYNILLGAMDLDKKEKLHMSMQYFIDLKPDYYSFDNDCPVMTEAEVMEKFS</sequence>
<keyword evidence="2" id="KW-0479">Metal-binding</keyword>
<dbReference type="STRING" id="1903952.BIT28_03955"/>
<dbReference type="PANTHER" id="PTHR33337">
    <property type="entry name" value="GFA DOMAIN-CONTAINING PROTEIN"/>
    <property type="match status" value="1"/>
</dbReference>